<evidence type="ECO:0000313" key="2">
    <source>
        <dbReference type="Proteomes" id="UP000439903"/>
    </source>
</evidence>
<protein>
    <submittedName>
        <fullName evidence="1">Uncharacterized protein</fullName>
    </submittedName>
</protein>
<reference evidence="1 2" key="1">
    <citation type="journal article" date="2019" name="Environ. Microbiol.">
        <title>At the nexus of three kingdoms: the genome of the mycorrhizal fungus Gigaspora margarita provides insights into plant, endobacterial and fungal interactions.</title>
        <authorList>
            <person name="Venice F."/>
            <person name="Ghignone S."/>
            <person name="Salvioli di Fossalunga A."/>
            <person name="Amselem J."/>
            <person name="Novero M."/>
            <person name="Xianan X."/>
            <person name="Sedzielewska Toro K."/>
            <person name="Morin E."/>
            <person name="Lipzen A."/>
            <person name="Grigoriev I.V."/>
            <person name="Henrissat B."/>
            <person name="Martin F.M."/>
            <person name="Bonfante P."/>
        </authorList>
    </citation>
    <scope>NUCLEOTIDE SEQUENCE [LARGE SCALE GENOMIC DNA]</scope>
    <source>
        <strain evidence="1 2">BEG34</strain>
    </source>
</reference>
<comment type="caution">
    <text evidence="1">The sequence shown here is derived from an EMBL/GenBank/DDBJ whole genome shotgun (WGS) entry which is preliminary data.</text>
</comment>
<accession>A0A8H4ELR8</accession>
<dbReference type="AlphaFoldDB" id="A0A8H4ELR8"/>
<organism evidence="1 2">
    <name type="scientific">Gigaspora margarita</name>
    <dbReference type="NCBI Taxonomy" id="4874"/>
    <lineage>
        <taxon>Eukaryota</taxon>
        <taxon>Fungi</taxon>
        <taxon>Fungi incertae sedis</taxon>
        <taxon>Mucoromycota</taxon>
        <taxon>Glomeromycotina</taxon>
        <taxon>Glomeromycetes</taxon>
        <taxon>Diversisporales</taxon>
        <taxon>Gigasporaceae</taxon>
        <taxon>Gigaspora</taxon>
    </lineage>
</organism>
<dbReference type="Proteomes" id="UP000439903">
    <property type="component" value="Unassembled WGS sequence"/>
</dbReference>
<gene>
    <name evidence="1" type="ORF">F8M41_018004</name>
</gene>
<keyword evidence="2" id="KW-1185">Reference proteome</keyword>
<name>A0A8H4ELR8_GIGMA</name>
<dbReference type="EMBL" id="WTPW01000425">
    <property type="protein sequence ID" value="KAF0512404.1"/>
    <property type="molecule type" value="Genomic_DNA"/>
</dbReference>
<proteinExistence type="predicted"/>
<evidence type="ECO:0000313" key="1">
    <source>
        <dbReference type="EMBL" id="KAF0512404.1"/>
    </source>
</evidence>
<sequence>MFSNNKGITEMQRHNQVEIEILRCDYEEETEGIRGARIRASGCLILRDAEAEFEARKNFKLTNRNFLTYVTTIEPENLTIKWSKNLFNPKSSIIYRYEK</sequence>